<protein>
    <submittedName>
        <fullName evidence="7">Branched-chain amino acid ABC transporter permease</fullName>
    </submittedName>
</protein>
<evidence type="ECO:0000256" key="4">
    <source>
        <dbReference type="ARBA" id="ARBA00022989"/>
    </source>
</evidence>
<dbReference type="GO" id="GO:0015658">
    <property type="term" value="F:branched-chain amino acid transmembrane transporter activity"/>
    <property type="evidence" value="ECO:0007669"/>
    <property type="project" value="InterPro"/>
</dbReference>
<dbReference type="EMBL" id="JAJUWU010000016">
    <property type="protein sequence ID" value="MCE7029401.1"/>
    <property type="molecule type" value="Genomic_DNA"/>
</dbReference>
<organism evidence="7 8">
    <name type="scientific">Jiella avicenniae</name>
    <dbReference type="NCBI Taxonomy" id="2907202"/>
    <lineage>
        <taxon>Bacteria</taxon>
        <taxon>Pseudomonadati</taxon>
        <taxon>Pseudomonadota</taxon>
        <taxon>Alphaproteobacteria</taxon>
        <taxon>Hyphomicrobiales</taxon>
        <taxon>Aurantimonadaceae</taxon>
        <taxon>Jiella</taxon>
    </lineage>
</organism>
<evidence type="ECO:0000256" key="2">
    <source>
        <dbReference type="ARBA" id="ARBA00022475"/>
    </source>
</evidence>
<dbReference type="AlphaFoldDB" id="A0A9X1P367"/>
<dbReference type="GO" id="GO:0005886">
    <property type="term" value="C:plasma membrane"/>
    <property type="evidence" value="ECO:0007669"/>
    <property type="project" value="UniProtKB-SubCell"/>
</dbReference>
<sequence>MLLLFLLLAVAPLGLEAYLLGELTRVMIYGMAACAVGFAIRHGGLVSFGHAAFFGMGAYCVLMARNAGYQDALLVWPLALLAVAVLALVIGLLSLRTGGVAFIMITLGFAQMVYFIISGSQSLGAADGLPLFGRDTLAGLSLDAIHGFHYLVLVALGLVLFVMVCLSRSPAGLALRGIAHDERRMKALGYAPKRLQLAAFVFSAVVTGFAGVLAANFYQFVGPAYLHWIVSGELLVMVALGGIASLSGGLFGALILVLFEAIFSEYTTYWRIFLGPAVILSVLYLHKGVHPAVERLLGGRDD</sequence>
<feature type="transmembrane region" description="Helical" evidence="6">
    <location>
        <begin position="195"/>
        <end position="214"/>
    </location>
</feature>
<keyword evidence="4 6" id="KW-1133">Transmembrane helix</keyword>
<proteinExistence type="predicted"/>
<evidence type="ECO:0000313" key="8">
    <source>
        <dbReference type="Proteomes" id="UP001139035"/>
    </source>
</evidence>
<keyword evidence="3 6" id="KW-0812">Transmembrane</keyword>
<reference evidence="7" key="1">
    <citation type="submission" date="2022-01" db="EMBL/GenBank/DDBJ databases">
        <title>Jiella avicenniae sp. nov., a novel endophytic bacterium isolated from bark of Avicennia marina.</title>
        <authorList>
            <person name="Tuo L."/>
        </authorList>
    </citation>
    <scope>NUCLEOTIDE SEQUENCE</scope>
    <source>
        <strain evidence="7">CBK1P-4</strain>
    </source>
</reference>
<evidence type="ECO:0000313" key="7">
    <source>
        <dbReference type="EMBL" id="MCE7029401.1"/>
    </source>
</evidence>
<dbReference type="InterPro" id="IPR001851">
    <property type="entry name" value="ABC_transp_permease"/>
</dbReference>
<dbReference type="InterPro" id="IPR043428">
    <property type="entry name" value="LivM-like"/>
</dbReference>
<feature type="transmembrane region" description="Helical" evidence="6">
    <location>
        <begin position="74"/>
        <end position="93"/>
    </location>
</feature>
<accession>A0A9X1P367</accession>
<feature type="transmembrane region" description="Helical" evidence="6">
    <location>
        <begin position="234"/>
        <end position="259"/>
    </location>
</feature>
<evidence type="ECO:0000256" key="5">
    <source>
        <dbReference type="ARBA" id="ARBA00023136"/>
    </source>
</evidence>
<keyword evidence="8" id="KW-1185">Reference proteome</keyword>
<gene>
    <name evidence="7" type="ORF">LZD57_15525</name>
</gene>
<feature type="transmembrane region" description="Helical" evidence="6">
    <location>
        <begin position="51"/>
        <end position="68"/>
    </location>
</feature>
<dbReference type="PANTHER" id="PTHR30482:SF17">
    <property type="entry name" value="ABC TRANSPORTER ATP-BINDING PROTEIN"/>
    <property type="match status" value="1"/>
</dbReference>
<evidence type="ECO:0000256" key="1">
    <source>
        <dbReference type="ARBA" id="ARBA00004651"/>
    </source>
</evidence>
<feature type="transmembrane region" description="Helical" evidence="6">
    <location>
        <begin position="100"/>
        <end position="117"/>
    </location>
</feature>
<feature type="transmembrane region" description="Helical" evidence="6">
    <location>
        <begin position="147"/>
        <end position="166"/>
    </location>
</feature>
<dbReference type="Pfam" id="PF02653">
    <property type="entry name" value="BPD_transp_2"/>
    <property type="match status" value="1"/>
</dbReference>
<keyword evidence="2" id="KW-1003">Cell membrane</keyword>
<evidence type="ECO:0000256" key="6">
    <source>
        <dbReference type="SAM" id="Phobius"/>
    </source>
</evidence>
<keyword evidence="5 6" id="KW-0472">Membrane</keyword>
<evidence type="ECO:0000256" key="3">
    <source>
        <dbReference type="ARBA" id="ARBA00022692"/>
    </source>
</evidence>
<dbReference type="CDD" id="cd06581">
    <property type="entry name" value="TM_PBP1_LivM_like"/>
    <property type="match status" value="1"/>
</dbReference>
<dbReference type="PANTHER" id="PTHR30482">
    <property type="entry name" value="HIGH-AFFINITY BRANCHED-CHAIN AMINO ACID TRANSPORT SYSTEM PERMEASE"/>
    <property type="match status" value="1"/>
</dbReference>
<dbReference type="RefSeq" id="WP_233720395.1">
    <property type="nucleotide sequence ID" value="NZ_JAJUWU010000016.1"/>
</dbReference>
<comment type="caution">
    <text evidence="7">The sequence shown here is derived from an EMBL/GenBank/DDBJ whole genome shotgun (WGS) entry which is preliminary data.</text>
</comment>
<feature type="transmembrane region" description="Helical" evidence="6">
    <location>
        <begin position="268"/>
        <end position="286"/>
    </location>
</feature>
<comment type="subcellular location">
    <subcellularLocation>
        <location evidence="1">Cell membrane</location>
        <topology evidence="1">Multi-pass membrane protein</topology>
    </subcellularLocation>
</comment>
<name>A0A9X1P367_9HYPH</name>
<dbReference type="Proteomes" id="UP001139035">
    <property type="component" value="Unassembled WGS sequence"/>
</dbReference>